<protein>
    <submittedName>
        <fullName evidence="1">Uncharacterized protein</fullName>
    </submittedName>
</protein>
<accession>A0AAD7D1P7</accession>
<evidence type="ECO:0000313" key="2">
    <source>
        <dbReference type="Proteomes" id="UP001221757"/>
    </source>
</evidence>
<reference evidence="1" key="1">
    <citation type="submission" date="2023-03" db="EMBL/GenBank/DDBJ databases">
        <title>Massive genome expansion in bonnet fungi (Mycena s.s.) driven by repeated elements and novel gene families across ecological guilds.</title>
        <authorList>
            <consortium name="Lawrence Berkeley National Laboratory"/>
            <person name="Harder C.B."/>
            <person name="Miyauchi S."/>
            <person name="Viragh M."/>
            <person name="Kuo A."/>
            <person name="Thoen E."/>
            <person name="Andreopoulos B."/>
            <person name="Lu D."/>
            <person name="Skrede I."/>
            <person name="Drula E."/>
            <person name="Henrissat B."/>
            <person name="Morin E."/>
            <person name="Kohler A."/>
            <person name="Barry K."/>
            <person name="LaButti K."/>
            <person name="Morin E."/>
            <person name="Salamov A."/>
            <person name="Lipzen A."/>
            <person name="Mereny Z."/>
            <person name="Hegedus B."/>
            <person name="Baldrian P."/>
            <person name="Stursova M."/>
            <person name="Weitz H."/>
            <person name="Taylor A."/>
            <person name="Grigoriev I.V."/>
            <person name="Nagy L.G."/>
            <person name="Martin F."/>
            <person name="Kauserud H."/>
        </authorList>
    </citation>
    <scope>NUCLEOTIDE SEQUENCE</scope>
    <source>
        <strain evidence="1">CBHHK067</strain>
    </source>
</reference>
<dbReference type="Proteomes" id="UP001221757">
    <property type="component" value="Unassembled WGS sequence"/>
</dbReference>
<evidence type="ECO:0000313" key="1">
    <source>
        <dbReference type="EMBL" id="KAJ7674459.1"/>
    </source>
</evidence>
<keyword evidence="2" id="KW-1185">Reference proteome</keyword>
<gene>
    <name evidence="1" type="ORF">B0H17DRAFT_1183084</name>
</gene>
<sequence length="119" mass="13008">MPRRSLRCLCHCPFRSGQCACFMDLSSTPVSFDRERLRCSTRTTPALRFRAQLPSHTFESVVIGLGLITAISIEKPTAFSPAIGCLAVAEQGTGVRSRLDSGTLMPSAAQIQQLRFCIC</sequence>
<dbReference type="EMBL" id="JARKIE010000154">
    <property type="protein sequence ID" value="KAJ7674459.1"/>
    <property type="molecule type" value="Genomic_DNA"/>
</dbReference>
<dbReference type="AlphaFoldDB" id="A0AAD7D1P7"/>
<proteinExistence type="predicted"/>
<name>A0AAD7D1P7_MYCRO</name>
<comment type="caution">
    <text evidence="1">The sequence shown here is derived from an EMBL/GenBank/DDBJ whole genome shotgun (WGS) entry which is preliminary data.</text>
</comment>
<organism evidence="1 2">
    <name type="scientific">Mycena rosella</name>
    <name type="common">Pink bonnet</name>
    <name type="synonym">Agaricus rosellus</name>
    <dbReference type="NCBI Taxonomy" id="1033263"/>
    <lineage>
        <taxon>Eukaryota</taxon>
        <taxon>Fungi</taxon>
        <taxon>Dikarya</taxon>
        <taxon>Basidiomycota</taxon>
        <taxon>Agaricomycotina</taxon>
        <taxon>Agaricomycetes</taxon>
        <taxon>Agaricomycetidae</taxon>
        <taxon>Agaricales</taxon>
        <taxon>Marasmiineae</taxon>
        <taxon>Mycenaceae</taxon>
        <taxon>Mycena</taxon>
    </lineage>
</organism>